<feature type="non-terminal residue" evidence="1">
    <location>
        <position position="315"/>
    </location>
</feature>
<keyword evidence="1" id="KW-0436">Ligase</keyword>
<evidence type="ECO:0000313" key="1">
    <source>
        <dbReference type="EMBL" id="KAJ2793393.1"/>
    </source>
</evidence>
<comment type="caution">
    <text evidence="1">The sequence shown here is derived from an EMBL/GenBank/DDBJ whole genome shotgun (WGS) entry which is preliminary data.</text>
</comment>
<accession>A0ACC1KRI9</accession>
<organism evidence="1 2">
    <name type="scientific">Coemansia furcata</name>
    <dbReference type="NCBI Taxonomy" id="417177"/>
    <lineage>
        <taxon>Eukaryota</taxon>
        <taxon>Fungi</taxon>
        <taxon>Fungi incertae sedis</taxon>
        <taxon>Zoopagomycota</taxon>
        <taxon>Kickxellomycotina</taxon>
        <taxon>Kickxellomycetes</taxon>
        <taxon>Kickxellales</taxon>
        <taxon>Kickxellaceae</taxon>
        <taxon>Coemansia</taxon>
    </lineage>
</organism>
<name>A0ACC1KRI9_9FUNG</name>
<proteinExistence type="predicted"/>
<feature type="non-terminal residue" evidence="1">
    <location>
        <position position="1"/>
    </location>
</feature>
<dbReference type="Proteomes" id="UP001140096">
    <property type="component" value="Unassembled WGS sequence"/>
</dbReference>
<keyword evidence="2" id="KW-1185">Reference proteome</keyword>
<gene>
    <name evidence="1" type="primary">MSE1</name>
    <name evidence="1" type="ORF">H4S07_007067</name>
</gene>
<sequence length="315" mass="34761">PAGFDDAVLLKSDGLPTYHLANVVDDHLMGITHVLRGEEWLMSTPKHRALFKAFGWPMPRYAHLPLLMNPDGSKLSKRNRDGPMQSYIDEGYLPSALVNYVALLGWHPGGQQEVYSLKELEGAFTLGGLSRSKSVVSRERLDWLNRQHLRAELSDPSRAPAIAEQALVELRQTPGLDTENISHEAIEQALRLCGDRLTLTRDLHSVAPYLFSDPDMEAPQDLAAAVNKVPRDSKVSILVATQELLAIEDRAVLDSSSLPASTGPERWMDFSKKVALAAQVPAKHVMPVLRHVLTGQSSGPKLPDLMDYLPLGTMQ</sequence>
<dbReference type="EC" id="6.1.1.17" evidence="1"/>
<protein>
    <submittedName>
        <fullName evidence="1">Glutamate--tRNA ligase mitochondrial</fullName>
        <ecNumber evidence="1">6.1.1.17</ecNumber>
    </submittedName>
</protein>
<dbReference type="EMBL" id="JANBUP010004720">
    <property type="protein sequence ID" value="KAJ2793393.1"/>
    <property type="molecule type" value="Genomic_DNA"/>
</dbReference>
<evidence type="ECO:0000313" key="2">
    <source>
        <dbReference type="Proteomes" id="UP001140096"/>
    </source>
</evidence>
<reference evidence="1" key="1">
    <citation type="submission" date="2022-07" db="EMBL/GenBank/DDBJ databases">
        <title>Phylogenomic reconstructions and comparative analyses of Kickxellomycotina fungi.</title>
        <authorList>
            <person name="Reynolds N.K."/>
            <person name="Stajich J.E."/>
            <person name="Barry K."/>
            <person name="Grigoriev I.V."/>
            <person name="Crous P."/>
            <person name="Smith M.E."/>
        </authorList>
    </citation>
    <scope>NUCLEOTIDE SEQUENCE</scope>
    <source>
        <strain evidence="1">CBS 102833</strain>
    </source>
</reference>